<evidence type="ECO:0000313" key="23">
    <source>
        <dbReference type="EMBL" id="AMO02522.1"/>
    </source>
</evidence>
<feature type="binding site" evidence="16">
    <location>
        <position position="365"/>
    </location>
    <ligand>
        <name>Zn(2+)</name>
        <dbReference type="ChEBI" id="CHEBI:29105"/>
        <note>catalytic</note>
    </ligand>
</feature>
<evidence type="ECO:0000256" key="4">
    <source>
        <dbReference type="ARBA" id="ARBA00022438"/>
    </source>
</evidence>
<feature type="compositionally biased region" description="Polar residues" evidence="19">
    <location>
        <begin position="1"/>
        <end position="12"/>
    </location>
</feature>
<evidence type="ECO:0000256" key="15">
    <source>
        <dbReference type="PIRSR" id="PIRSR634016-1"/>
    </source>
</evidence>
<accession>A0A1S5QN27</accession>
<reference evidence="23" key="1">
    <citation type="submission" date="2015-04" db="EMBL/GenBank/DDBJ databases">
        <title>Proteases from Tityus serrulatus venom gland: venom proteases and peptide maturation.</title>
        <authorList>
            <person name="Carmo A.O."/>
            <person name="Martins A.P.V."/>
            <person name="Oliveira-Mendes B.B.R."/>
            <person name="Horta C.C.R."/>
            <person name="Dantas A.E."/>
            <person name="Kalapothakis E."/>
        </authorList>
    </citation>
    <scope>NUCLEOTIDE SEQUENCE</scope>
</reference>
<organism evidence="23">
    <name type="scientific">Tityus serrulatus</name>
    <name type="common">Brazilian yellow scorpion</name>
    <dbReference type="NCBI Taxonomy" id="6887"/>
    <lineage>
        <taxon>Eukaryota</taxon>
        <taxon>Metazoa</taxon>
        <taxon>Ecdysozoa</taxon>
        <taxon>Arthropoda</taxon>
        <taxon>Chelicerata</taxon>
        <taxon>Arachnida</taxon>
        <taxon>Scorpiones</taxon>
        <taxon>Buthida</taxon>
        <taxon>Buthoidea</taxon>
        <taxon>Buthidae</taxon>
        <taxon>Tityus</taxon>
    </lineage>
</organism>
<feature type="domain" description="Peptidase M1 membrane alanine aminopeptidase" evidence="20">
    <location>
        <begin position="296"/>
        <end position="508"/>
    </location>
</feature>
<dbReference type="CDD" id="cd09601">
    <property type="entry name" value="M1_APN-Q_like"/>
    <property type="match status" value="1"/>
</dbReference>
<feature type="binding site" evidence="16">
    <location>
        <position position="361"/>
    </location>
    <ligand>
        <name>Zn(2+)</name>
        <dbReference type="ChEBI" id="CHEBI:29105"/>
        <note>catalytic</note>
    </ligand>
</feature>
<dbReference type="SUPFAM" id="SSF63737">
    <property type="entry name" value="Leukotriene A4 hydrolase N-terminal domain"/>
    <property type="match status" value="1"/>
</dbReference>
<evidence type="ECO:0000259" key="20">
    <source>
        <dbReference type="Pfam" id="PF01433"/>
    </source>
</evidence>
<keyword evidence="11 18" id="KW-1133">Transmembrane helix</keyword>
<dbReference type="Gene3D" id="2.60.40.1910">
    <property type="match status" value="1"/>
</dbReference>
<keyword evidence="12 18" id="KW-0482">Metalloprotease</keyword>
<keyword evidence="9 16" id="KW-0862">Zinc</keyword>
<feature type="transmembrane region" description="Helical" evidence="18">
    <location>
        <begin position="36"/>
        <end position="63"/>
    </location>
</feature>
<keyword evidence="8 18" id="KW-0378">Hydrolase</keyword>
<comment type="cofactor">
    <cofactor evidence="16 18">
        <name>Zn(2+)</name>
        <dbReference type="ChEBI" id="CHEBI:29105"/>
    </cofactor>
    <text evidence="16 18">Binds 1 zinc ion per subunit.</text>
</comment>
<dbReference type="GO" id="GO:0005615">
    <property type="term" value="C:extracellular space"/>
    <property type="evidence" value="ECO:0007669"/>
    <property type="project" value="TreeGrafter"/>
</dbReference>
<dbReference type="FunFam" id="2.60.40.1730:FF:000012">
    <property type="entry name" value="Aminopeptidase N"/>
    <property type="match status" value="1"/>
</dbReference>
<dbReference type="InterPro" id="IPR042097">
    <property type="entry name" value="Aminopeptidase_N-like_N_sf"/>
</dbReference>
<dbReference type="FunFam" id="2.60.40.1910:FF:000006">
    <property type="entry name" value="Aminopeptidase"/>
    <property type="match status" value="1"/>
</dbReference>
<keyword evidence="6 18" id="KW-0812">Transmembrane</keyword>
<evidence type="ECO:0000256" key="7">
    <source>
        <dbReference type="ARBA" id="ARBA00022723"/>
    </source>
</evidence>
<dbReference type="InterPro" id="IPR050344">
    <property type="entry name" value="Peptidase_M1_aminopeptidases"/>
</dbReference>
<dbReference type="InterPro" id="IPR027268">
    <property type="entry name" value="Peptidase_M4/M1_CTD_sf"/>
</dbReference>
<dbReference type="InterPro" id="IPR001930">
    <property type="entry name" value="Peptidase_M1"/>
</dbReference>
<dbReference type="SUPFAM" id="SSF55486">
    <property type="entry name" value="Metalloproteases ('zincins'), catalytic domain"/>
    <property type="match status" value="1"/>
</dbReference>
<evidence type="ECO:0000256" key="10">
    <source>
        <dbReference type="ARBA" id="ARBA00022968"/>
    </source>
</evidence>
<comment type="similarity">
    <text evidence="3 18">Belongs to the peptidase M1 family.</text>
</comment>
<dbReference type="EC" id="3.4.11.-" evidence="18"/>
<feature type="domain" description="ERAP1-like C-terminal" evidence="21">
    <location>
        <begin position="585"/>
        <end position="751"/>
    </location>
</feature>
<dbReference type="GO" id="GO:0043171">
    <property type="term" value="P:peptide catabolic process"/>
    <property type="evidence" value="ECO:0007669"/>
    <property type="project" value="TreeGrafter"/>
</dbReference>
<keyword evidence="13 18" id="KW-0472">Membrane</keyword>
<feature type="domain" description="Aminopeptidase N-like N-terminal" evidence="22">
    <location>
        <begin position="79"/>
        <end position="266"/>
    </location>
</feature>
<dbReference type="GO" id="GO:0006508">
    <property type="term" value="P:proteolysis"/>
    <property type="evidence" value="ECO:0007669"/>
    <property type="project" value="UniProtKB-KW"/>
</dbReference>
<evidence type="ECO:0000256" key="12">
    <source>
        <dbReference type="ARBA" id="ARBA00023049"/>
    </source>
</evidence>
<evidence type="ECO:0000256" key="19">
    <source>
        <dbReference type="SAM" id="MobiDB-lite"/>
    </source>
</evidence>
<dbReference type="Pfam" id="PF11838">
    <property type="entry name" value="ERAP1_C"/>
    <property type="match status" value="1"/>
</dbReference>
<dbReference type="PRINTS" id="PR00756">
    <property type="entry name" value="ALADIPTASE"/>
</dbReference>
<dbReference type="PANTHER" id="PTHR11533">
    <property type="entry name" value="PROTEASE M1 ZINC METALLOPROTEASE"/>
    <property type="match status" value="1"/>
</dbReference>
<dbReference type="EMBL" id="KR068505">
    <property type="protein sequence ID" value="AMO02522.1"/>
    <property type="molecule type" value="mRNA"/>
</dbReference>
<dbReference type="Gene3D" id="1.25.50.20">
    <property type="match status" value="1"/>
</dbReference>
<dbReference type="InterPro" id="IPR024571">
    <property type="entry name" value="ERAP1-like_C_dom"/>
</dbReference>
<dbReference type="FunFam" id="1.10.390.10:FF:000013">
    <property type="entry name" value="Aminopeptidase N"/>
    <property type="match status" value="1"/>
</dbReference>
<name>A0A1S5QN27_TITSE</name>
<comment type="subcellular location">
    <subcellularLocation>
        <location evidence="2">Cell membrane</location>
        <topology evidence="2">Lipid-anchor</topology>
        <topology evidence="2">GPI-anchor</topology>
    </subcellularLocation>
    <subcellularLocation>
        <location evidence="1">Membrane</location>
        <topology evidence="1">Single-pass type II membrane protein</topology>
    </subcellularLocation>
</comment>
<evidence type="ECO:0000256" key="9">
    <source>
        <dbReference type="ARBA" id="ARBA00022833"/>
    </source>
</evidence>
<evidence type="ECO:0000256" key="3">
    <source>
        <dbReference type="ARBA" id="ARBA00010136"/>
    </source>
</evidence>
<evidence type="ECO:0000256" key="8">
    <source>
        <dbReference type="ARBA" id="ARBA00022801"/>
    </source>
</evidence>
<evidence type="ECO:0000256" key="18">
    <source>
        <dbReference type="RuleBase" id="RU364040"/>
    </source>
</evidence>
<keyword evidence="10" id="KW-0735">Signal-anchor</keyword>
<keyword evidence="14" id="KW-0325">Glycoprotein</keyword>
<dbReference type="Pfam" id="PF17900">
    <property type="entry name" value="Peptidase_M1_N"/>
    <property type="match status" value="1"/>
</dbReference>
<evidence type="ECO:0000256" key="1">
    <source>
        <dbReference type="ARBA" id="ARBA00004606"/>
    </source>
</evidence>
<dbReference type="GO" id="GO:0008270">
    <property type="term" value="F:zinc ion binding"/>
    <property type="evidence" value="ECO:0007669"/>
    <property type="project" value="UniProtKB-UniRule"/>
</dbReference>
<keyword evidence="4 18" id="KW-0031">Aminopeptidase</keyword>
<protein>
    <recommendedName>
        <fullName evidence="18">Aminopeptidase</fullName>
        <ecNumber evidence="18">3.4.11.-</ecNumber>
    </recommendedName>
</protein>
<dbReference type="GO" id="GO:0042277">
    <property type="term" value="F:peptide binding"/>
    <property type="evidence" value="ECO:0007669"/>
    <property type="project" value="TreeGrafter"/>
</dbReference>
<feature type="binding site" evidence="16">
    <location>
        <position position="384"/>
    </location>
    <ligand>
        <name>Zn(2+)</name>
        <dbReference type="ChEBI" id="CHEBI:29105"/>
        <note>catalytic</note>
    </ligand>
</feature>
<feature type="region of interest" description="Disordered" evidence="19">
    <location>
        <begin position="1"/>
        <end position="21"/>
    </location>
</feature>
<dbReference type="AlphaFoldDB" id="A0A1S5QN27"/>
<evidence type="ECO:0000256" key="6">
    <source>
        <dbReference type="ARBA" id="ARBA00022692"/>
    </source>
</evidence>
<evidence type="ECO:0000256" key="16">
    <source>
        <dbReference type="PIRSR" id="PIRSR634016-3"/>
    </source>
</evidence>
<evidence type="ECO:0000259" key="22">
    <source>
        <dbReference type="Pfam" id="PF17900"/>
    </source>
</evidence>
<evidence type="ECO:0000256" key="5">
    <source>
        <dbReference type="ARBA" id="ARBA00022670"/>
    </source>
</evidence>
<feature type="active site" description="Proton acceptor" evidence="15">
    <location>
        <position position="362"/>
    </location>
</feature>
<dbReference type="InterPro" id="IPR014782">
    <property type="entry name" value="Peptidase_M1_dom"/>
</dbReference>
<dbReference type="InterPro" id="IPR034016">
    <property type="entry name" value="M1_APN-typ"/>
</dbReference>
<evidence type="ECO:0000256" key="17">
    <source>
        <dbReference type="PIRSR" id="PIRSR634016-4"/>
    </source>
</evidence>
<feature type="site" description="Transition state stabilizer" evidence="17">
    <location>
        <position position="445"/>
    </location>
</feature>
<dbReference type="InterPro" id="IPR045357">
    <property type="entry name" value="Aminopeptidase_N-like_N"/>
</dbReference>
<dbReference type="Gene3D" id="2.60.40.1730">
    <property type="entry name" value="tricorn interacting facor f3 domain"/>
    <property type="match status" value="1"/>
</dbReference>
<evidence type="ECO:0000256" key="2">
    <source>
        <dbReference type="ARBA" id="ARBA00004609"/>
    </source>
</evidence>
<dbReference type="GO" id="GO:0005886">
    <property type="term" value="C:plasma membrane"/>
    <property type="evidence" value="ECO:0007669"/>
    <property type="project" value="UniProtKB-SubCell"/>
</dbReference>
<dbReference type="Pfam" id="PF01433">
    <property type="entry name" value="Peptidase_M1"/>
    <property type="match status" value="1"/>
</dbReference>
<dbReference type="Gene3D" id="1.10.390.10">
    <property type="entry name" value="Neutral Protease Domain 2"/>
    <property type="match status" value="1"/>
</dbReference>
<evidence type="ECO:0000256" key="11">
    <source>
        <dbReference type="ARBA" id="ARBA00022989"/>
    </source>
</evidence>
<evidence type="ECO:0000259" key="21">
    <source>
        <dbReference type="Pfam" id="PF11838"/>
    </source>
</evidence>
<dbReference type="GO" id="GO:0005737">
    <property type="term" value="C:cytoplasm"/>
    <property type="evidence" value="ECO:0007669"/>
    <property type="project" value="TreeGrafter"/>
</dbReference>
<keyword evidence="7 16" id="KW-0479">Metal-binding</keyword>
<evidence type="ECO:0000256" key="13">
    <source>
        <dbReference type="ARBA" id="ARBA00023136"/>
    </source>
</evidence>
<keyword evidence="5 18" id="KW-0645">Protease</keyword>
<evidence type="ECO:0000256" key="14">
    <source>
        <dbReference type="ARBA" id="ARBA00023180"/>
    </source>
</evidence>
<proteinExistence type="evidence at transcript level"/>
<dbReference type="GO" id="GO:0070006">
    <property type="term" value="F:metalloaminopeptidase activity"/>
    <property type="evidence" value="ECO:0007669"/>
    <property type="project" value="TreeGrafter"/>
</dbReference>
<sequence length="756" mass="89047">MDANNVEEQNGALNGKIKEHRSQPTSKVKEFFRKRWFLLFLLFLVLLVVVSIILILVFLIPYLKREVKNDFRLPSNLSPEHYFLEIQPYLDPKDLTFQGSVTITFVCLNATDKLILHASGINIHENSLKVVSSDGTCTMDVVQMVYDHENELVIFTLCQNFEVGRRYDIRMKFDRKFENFYGFFAVKYEDNGVEKYVAATKFERQFARRAFPCFDEPHFKSKFTVSIVRRKKYVSLSNMPLLETLKRDDEWEVDKFQTSVVMSTYLVAFSIGEFKSVENGKVAVWYLRNNSDIEFILNTAHAMLNYFERYLHSRYTLPKLDHVLLPKYSSLGMENWGLVMYNEPLFARLPTNREKAKLISHETVHQWFGNLVTPKWWDDLWLNEGFARYFGSFAVHAIHPEWRTEEQFTYLSNQIMNTDCASPERSIILSVNEQSDFSKPIYLVYSKGGLMVRMVHLLLGDEAFKKGLMSYLSENAYKNVDQDELWKRLTLAQTEKPPLNLKKMMKPWMSQAGYPIITAIRNYEKNTLKISQKSCFSYENKSSEELWNVPITLMHGSRPVINLKVTKWLTKRQDVLNDLPDNRNWTLLNVQQLGYFRVNYDENNWKSLLWQLRHNFLKIPSLNRIQILKDAMFFADTGDISHSLALDIFSYFPFEKDVLVLNVVEYSGIGEYLQNYEMAVFKTDVEEKWKKFIRYALGPIYIRYLHNWVKGKVEEELLSSKRSYINILCMYGDQNCLNNSREAMEEIFKGNNEKEM</sequence>
<dbReference type="PANTHER" id="PTHR11533:SF299">
    <property type="entry name" value="AMINOPEPTIDASE"/>
    <property type="match status" value="1"/>
</dbReference>